<dbReference type="RefSeq" id="YP_009035240.1">
    <property type="nucleotide sequence ID" value="NC_024205.1"/>
</dbReference>
<proteinExistence type="predicted"/>
<dbReference type="Proteomes" id="UP000026905">
    <property type="component" value="Segment"/>
</dbReference>
<evidence type="ECO:0000313" key="1">
    <source>
        <dbReference type="EMBL" id="AHZ10355.1"/>
    </source>
</evidence>
<sequence length="137" mass="16700">MRFSGEFRLCNRRGGKVMDKNKVFYAIIEWEREHGEDFVDRFGYLINAPNFMFWAHAKGYIDQYQFNEWEDMYPALEADDPNYYIYTDDIDVEFALVVDEDRTEEEYHRAMKMLAEFISESKIYTERFEKFLRGEDE</sequence>
<dbReference type="EMBL" id="KJ489400">
    <property type="protein sequence ID" value="AHZ10355.1"/>
    <property type="molecule type" value="Genomic_DNA"/>
</dbReference>
<evidence type="ECO:0000313" key="2">
    <source>
        <dbReference type="Proteomes" id="UP000026905"/>
    </source>
</evidence>
<accession>A0A024B1M4</accession>
<dbReference type="KEGG" id="vg:19525105"/>
<name>A0A024B1M4_9CAUD</name>
<reference evidence="2" key="1">
    <citation type="submission" date="2014-09" db="EMBL/GenBank/DDBJ databases">
        <authorList>
            <person name="Sauder A.B."/>
            <person name="McKenzie Q.R."/>
            <person name="Temple L.M."/>
            <person name="Alexis B.K."/>
            <person name="Al-Atrache Z."/>
            <person name="Lewis L.O."/>
            <person name="Loesser-Casey K.E."/>
            <person name="Mitchell K.J."/>
        </authorList>
    </citation>
    <scope>NUCLEOTIDE SEQUENCE [LARGE SCALE GENOMIC DNA]</scope>
</reference>
<protein>
    <submittedName>
        <fullName evidence="1">Uncharacterized protein</fullName>
    </submittedName>
</protein>
<dbReference type="GeneID" id="19525105"/>
<keyword evidence="2" id="KW-1185">Reference proteome</keyword>
<organism evidence="1 2">
    <name type="scientific">Bacillus phage Hoody T</name>
    <dbReference type="NCBI Taxonomy" id="1486660"/>
    <lineage>
        <taxon>Viruses</taxon>
        <taxon>Duplodnaviria</taxon>
        <taxon>Heunggongvirae</taxon>
        <taxon>Uroviricota</taxon>
        <taxon>Caudoviricetes</taxon>
        <taxon>Herelleviridae</taxon>
        <taxon>Bastillevirinae</taxon>
        <taxon>Bastillevirus</taxon>
        <taxon>Bastillevirus hoodyT</taxon>
    </lineage>
</organism>